<keyword evidence="3" id="KW-1003">Cell membrane</keyword>
<keyword evidence="5" id="KW-1133">Transmembrane helix</keyword>
<dbReference type="EMBL" id="BMXL01000008">
    <property type="protein sequence ID" value="GHD24586.1"/>
    <property type="molecule type" value="Genomic_DNA"/>
</dbReference>
<dbReference type="PANTHER" id="PTHR34584">
    <property type="entry name" value="NA(+)/H(+) ANTIPORTER SUBUNIT E1"/>
    <property type="match status" value="1"/>
</dbReference>
<keyword evidence="9" id="KW-1185">Reference proteome</keyword>
<dbReference type="GO" id="GO:0008324">
    <property type="term" value="F:monoatomic cation transmembrane transporter activity"/>
    <property type="evidence" value="ECO:0007669"/>
    <property type="project" value="InterPro"/>
</dbReference>
<evidence type="ECO:0000256" key="5">
    <source>
        <dbReference type="ARBA" id="ARBA00022989"/>
    </source>
</evidence>
<keyword evidence="4" id="KW-0812">Transmembrane</keyword>
<sequence>MTYLLWVLRTLRFPFYFGFEVVKTTFVVLYDALTPGSSSTPAFVEVPTRCRTDFETTMLANMISLTPGTVTVAVGEDSPVTLWVHSLYVDDRASFRADIHTMEDHLLAVTRPRAGVPSRPTTAESTERGER</sequence>
<dbReference type="AlphaFoldDB" id="A0A919CGZ6"/>
<organism evidence="8 9">
    <name type="scientific">Nocardiopsis kunsanensis</name>
    <dbReference type="NCBI Taxonomy" id="141693"/>
    <lineage>
        <taxon>Bacteria</taxon>
        <taxon>Bacillati</taxon>
        <taxon>Actinomycetota</taxon>
        <taxon>Actinomycetes</taxon>
        <taxon>Streptosporangiales</taxon>
        <taxon>Nocardiopsidaceae</taxon>
        <taxon>Nocardiopsis</taxon>
    </lineage>
</organism>
<evidence type="ECO:0000256" key="6">
    <source>
        <dbReference type="ARBA" id="ARBA00023136"/>
    </source>
</evidence>
<gene>
    <name evidence="8" type="primary">shaE</name>
    <name evidence="8" type="ORF">GCM10007147_20810</name>
</gene>
<proteinExistence type="inferred from homology"/>
<evidence type="ECO:0000256" key="2">
    <source>
        <dbReference type="ARBA" id="ARBA00006228"/>
    </source>
</evidence>
<evidence type="ECO:0000256" key="7">
    <source>
        <dbReference type="SAM" id="MobiDB-lite"/>
    </source>
</evidence>
<reference evidence="8 9" key="1">
    <citation type="journal article" date="2014" name="Int. J. Syst. Evol. Microbiol.">
        <title>Complete genome sequence of Corynebacterium casei LMG S-19264T (=DSM 44701T), isolated from a smear-ripened cheese.</title>
        <authorList>
            <consortium name="US DOE Joint Genome Institute (JGI-PGF)"/>
            <person name="Walter F."/>
            <person name="Albersmeier A."/>
            <person name="Kalinowski J."/>
            <person name="Ruckert C."/>
        </authorList>
    </citation>
    <scope>NUCLEOTIDE SEQUENCE [LARGE SCALE GENOMIC DNA]</scope>
    <source>
        <strain evidence="8 9">KCTC 19473</strain>
    </source>
</reference>
<evidence type="ECO:0000313" key="9">
    <source>
        <dbReference type="Proteomes" id="UP000654947"/>
    </source>
</evidence>
<evidence type="ECO:0000313" key="8">
    <source>
        <dbReference type="EMBL" id="GHD24586.1"/>
    </source>
</evidence>
<comment type="caution">
    <text evidence="8">The sequence shown here is derived from an EMBL/GenBank/DDBJ whole genome shotgun (WGS) entry which is preliminary data.</text>
</comment>
<dbReference type="Pfam" id="PF01899">
    <property type="entry name" value="MNHE"/>
    <property type="match status" value="1"/>
</dbReference>
<accession>A0A919CGZ6</accession>
<dbReference type="GO" id="GO:0005886">
    <property type="term" value="C:plasma membrane"/>
    <property type="evidence" value="ECO:0007669"/>
    <property type="project" value="UniProtKB-SubCell"/>
</dbReference>
<dbReference type="PANTHER" id="PTHR34584:SF1">
    <property type="entry name" value="NA(+)_H(+) ANTIPORTER SUBUNIT E1"/>
    <property type="match status" value="1"/>
</dbReference>
<dbReference type="InterPro" id="IPR002758">
    <property type="entry name" value="Cation_antiport_E"/>
</dbReference>
<comment type="subcellular location">
    <subcellularLocation>
        <location evidence="1">Cell membrane</location>
        <topology evidence="1">Multi-pass membrane protein</topology>
    </subcellularLocation>
</comment>
<dbReference type="RefSeq" id="WP_193517837.1">
    <property type="nucleotide sequence ID" value="NZ_BMXL01000008.1"/>
</dbReference>
<comment type="similarity">
    <text evidence="2">Belongs to the CPA3 antiporters (TC 2.A.63) subunit E family.</text>
</comment>
<evidence type="ECO:0000256" key="4">
    <source>
        <dbReference type="ARBA" id="ARBA00022692"/>
    </source>
</evidence>
<keyword evidence="6" id="KW-0472">Membrane</keyword>
<feature type="region of interest" description="Disordered" evidence="7">
    <location>
        <begin position="112"/>
        <end position="131"/>
    </location>
</feature>
<protein>
    <submittedName>
        <fullName evidence="8">Sodium:proton antiporter</fullName>
    </submittedName>
</protein>
<dbReference type="Proteomes" id="UP000654947">
    <property type="component" value="Unassembled WGS sequence"/>
</dbReference>
<evidence type="ECO:0000256" key="3">
    <source>
        <dbReference type="ARBA" id="ARBA00022475"/>
    </source>
</evidence>
<name>A0A919CGZ6_9ACTN</name>
<evidence type="ECO:0000256" key="1">
    <source>
        <dbReference type="ARBA" id="ARBA00004651"/>
    </source>
</evidence>